<proteinExistence type="predicted"/>
<evidence type="ECO:0000313" key="5">
    <source>
        <dbReference type="Proteomes" id="UP001268683"/>
    </source>
</evidence>
<dbReference type="PANTHER" id="PTHR43722">
    <property type="entry name" value="PROLINE IMINOPEPTIDASE"/>
    <property type="match status" value="1"/>
</dbReference>
<gene>
    <name evidence="4" type="ORF">QGN29_01085</name>
</gene>
<dbReference type="InterPro" id="IPR029058">
    <property type="entry name" value="AB_hydrolase_fold"/>
</dbReference>
<evidence type="ECO:0000313" key="4">
    <source>
        <dbReference type="EMBL" id="WND02957.1"/>
    </source>
</evidence>
<sequence>MKTIMLTISLSLGLQLTAIAEETVPSETAFDFIASDGTTAPAFKGEIWVPENRTVPNSTKIPVRYIRFPATGDTKGSPIFYLAGGPGGSGIRTVKHRRTKMFMALRAYGDVIAIDQRGAGRSKVHSECQSSITLPIDKRLSDHDFIGFHQNALRECIAQWQDKKIDIAGYNTIENADDLNDLRRHFGAKKMILWGTSYGSHLAFAALKKYDDVIEKVILSSAEGPDQTVKRPAATNAWFDRLQTAINSQPASKKLWPDVKGLVTRVHQKLETNPLNLTLKMRDGSKFDYLFQKRDIQQIASFFISDPTWTRNLLGLYSDLDQGNGEKSGEIIARFFNPGRPLKLDLMSTMMDIASGISIERKARIKKELETAILGSWMNFSWHYDALYPEYDLGKQFRMPTQSRTPLLLFSGTLDGRTYLQQQQSTLAEMPNAVSIIVENAGHNLFMSSPEIQKTINLFLENKPIKKKTITIPLVSLTSP</sequence>
<name>A0AA52ECM1_9PROT</name>
<feature type="signal peptide" evidence="2">
    <location>
        <begin position="1"/>
        <end position="20"/>
    </location>
</feature>
<evidence type="ECO:0000256" key="1">
    <source>
        <dbReference type="ARBA" id="ARBA00021843"/>
    </source>
</evidence>
<evidence type="ECO:0000259" key="3">
    <source>
        <dbReference type="Pfam" id="PF00561"/>
    </source>
</evidence>
<accession>A0AA52ECM1</accession>
<keyword evidence="2" id="KW-0732">Signal</keyword>
<dbReference type="Pfam" id="PF00561">
    <property type="entry name" value="Abhydrolase_1"/>
    <property type="match status" value="1"/>
</dbReference>
<keyword evidence="5" id="KW-1185">Reference proteome</keyword>
<keyword evidence="4" id="KW-0378">Hydrolase</keyword>
<feature type="domain" description="AB hydrolase-1" evidence="3">
    <location>
        <begin position="101"/>
        <end position="449"/>
    </location>
</feature>
<organism evidence="4 5">
    <name type="scientific">Temperatibacter marinus</name>
    <dbReference type="NCBI Taxonomy" id="1456591"/>
    <lineage>
        <taxon>Bacteria</taxon>
        <taxon>Pseudomonadati</taxon>
        <taxon>Pseudomonadota</taxon>
        <taxon>Alphaproteobacteria</taxon>
        <taxon>Kordiimonadales</taxon>
        <taxon>Temperatibacteraceae</taxon>
        <taxon>Temperatibacter</taxon>
    </lineage>
</organism>
<dbReference type="KEGG" id="tmk:QGN29_01085"/>
<dbReference type="GO" id="GO:0005737">
    <property type="term" value="C:cytoplasm"/>
    <property type="evidence" value="ECO:0007669"/>
    <property type="project" value="InterPro"/>
</dbReference>
<dbReference type="InterPro" id="IPR005944">
    <property type="entry name" value="Pro_iminopeptidase"/>
</dbReference>
<dbReference type="RefSeq" id="WP_310798800.1">
    <property type="nucleotide sequence ID" value="NZ_CP123872.1"/>
</dbReference>
<dbReference type="AlphaFoldDB" id="A0AA52ECM1"/>
<dbReference type="PANTHER" id="PTHR43722:SF1">
    <property type="entry name" value="PROLINE IMINOPEPTIDASE"/>
    <property type="match status" value="1"/>
</dbReference>
<dbReference type="GO" id="GO:0006508">
    <property type="term" value="P:proteolysis"/>
    <property type="evidence" value="ECO:0007669"/>
    <property type="project" value="InterPro"/>
</dbReference>
<feature type="chain" id="PRO_5041355289" description="Proline iminopeptidase" evidence="2">
    <location>
        <begin position="21"/>
        <end position="480"/>
    </location>
</feature>
<dbReference type="EMBL" id="CP123872">
    <property type="protein sequence ID" value="WND02957.1"/>
    <property type="molecule type" value="Genomic_DNA"/>
</dbReference>
<dbReference type="InterPro" id="IPR000073">
    <property type="entry name" value="AB_hydrolase_1"/>
</dbReference>
<dbReference type="Gene3D" id="3.40.50.1820">
    <property type="entry name" value="alpha/beta hydrolase"/>
    <property type="match status" value="1"/>
</dbReference>
<dbReference type="SUPFAM" id="SSF53474">
    <property type="entry name" value="alpha/beta-Hydrolases"/>
    <property type="match status" value="1"/>
</dbReference>
<protein>
    <recommendedName>
        <fullName evidence="1">Proline iminopeptidase</fullName>
    </recommendedName>
</protein>
<evidence type="ECO:0000256" key="2">
    <source>
        <dbReference type="SAM" id="SignalP"/>
    </source>
</evidence>
<dbReference type="GO" id="GO:0004177">
    <property type="term" value="F:aminopeptidase activity"/>
    <property type="evidence" value="ECO:0007669"/>
    <property type="project" value="UniProtKB-EC"/>
</dbReference>
<reference evidence="4" key="1">
    <citation type="submission" date="2023-04" db="EMBL/GenBank/DDBJ databases">
        <title>Complete genome sequence of Temperatibacter marinus.</title>
        <authorList>
            <person name="Rong J.-C."/>
            <person name="Yi M.-L."/>
            <person name="Zhao Q."/>
        </authorList>
    </citation>
    <scope>NUCLEOTIDE SEQUENCE</scope>
    <source>
        <strain evidence="4">NBRC 110045</strain>
    </source>
</reference>
<dbReference type="Proteomes" id="UP001268683">
    <property type="component" value="Chromosome"/>
</dbReference>